<dbReference type="Pfam" id="PF00096">
    <property type="entry name" value="zf-C2H2"/>
    <property type="match status" value="2"/>
</dbReference>
<evidence type="ECO:0000259" key="11">
    <source>
        <dbReference type="PROSITE" id="PS50157"/>
    </source>
</evidence>
<dbReference type="GO" id="GO:0071248">
    <property type="term" value="P:cellular response to metal ion"/>
    <property type="evidence" value="ECO:0007669"/>
    <property type="project" value="UniProtKB-ARBA"/>
</dbReference>
<protein>
    <submittedName>
        <fullName evidence="12">CYFA0S01e04896g1_1</fullName>
    </submittedName>
</protein>
<evidence type="ECO:0000256" key="1">
    <source>
        <dbReference type="ARBA" id="ARBA00004123"/>
    </source>
</evidence>
<keyword evidence="6" id="KW-0805">Transcription regulation</keyword>
<dbReference type="GO" id="GO:0008270">
    <property type="term" value="F:zinc ion binding"/>
    <property type="evidence" value="ECO:0007669"/>
    <property type="project" value="UniProtKB-KW"/>
</dbReference>
<dbReference type="PANTHER" id="PTHR24388:SF54">
    <property type="entry name" value="PROTEIN ESCARGOT"/>
    <property type="match status" value="1"/>
</dbReference>
<feature type="domain" description="C2H2-type" evidence="11">
    <location>
        <begin position="487"/>
        <end position="524"/>
    </location>
</feature>
<evidence type="ECO:0000256" key="10">
    <source>
        <dbReference type="SAM" id="MobiDB-lite"/>
    </source>
</evidence>
<comment type="subcellular location">
    <subcellularLocation>
        <location evidence="1">Nucleus</location>
    </subcellularLocation>
</comment>
<feature type="compositionally biased region" description="Basic residues" evidence="10">
    <location>
        <begin position="383"/>
        <end position="395"/>
    </location>
</feature>
<dbReference type="FunFam" id="3.30.160.60:FF:000100">
    <property type="entry name" value="Zinc finger 45-like"/>
    <property type="match status" value="1"/>
</dbReference>
<gene>
    <name evidence="12" type="ORF">CYFA0S_01e04896g</name>
</gene>
<dbReference type="SUPFAM" id="SSF57667">
    <property type="entry name" value="beta-beta-alpha zinc fingers"/>
    <property type="match status" value="1"/>
</dbReference>
<feature type="compositionally biased region" description="Low complexity" evidence="10">
    <location>
        <begin position="15"/>
        <end position="26"/>
    </location>
</feature>
<evidence type="ECO:0000256" key="6">
    <source>
        <dbReference type="ARBA" id="ARBA00023015"/>
    </source>
</evidence>
<keyword evidence="3" id="KW-0677">Repeat</keyword>
<sequence length="583" mass="65161">MNYDNKEESPFDQFLNLSGSESNLNSPVVGAPNPYLSQQGLYQQPQQPQQQLTRPVPGLKTDYNLQKASSKTDLTIDPYDNSQQVPQIHLPQQHHQQHLQQQQQQPMSHENPGMFLDELNSLSSPSNALNFQLESNKGSPQYMNAPMIISTPPQDNNGLDINKSLGVQPNHLETQTNINMGMLDVNGPYNDNFLQPDFQSSAFQQQRTPHGAMSDLASSVSGSPFLQPYSPSGFDDDVLSNGGGQTNNFLDYGITSGSNDVDLLSTQMDMRLTEENLHSNSSIQQTQSPVTISISHAPEDESIHKTPSLFSSNKSSRNNTPSHSRAGSNSSQFKAGHFANMLKPDTPDANANSTDYNDTSAVAVSVDEDLLKPDDLHSQMRLGRQRRQSRSRSRSASKERDRSLSANREKMLELASPNAPNKRTQKHPSIYACHLCDKRFTRPYNLKSHLRTHTDERPFVCTVCGKAFARQHDRKRHEDLHSGEKRFECRGVLRDGITQWGCGKKFARTDALGRHFKTDAGKECIRPLVDEHERELRQKAAEQGRELTVFDMNALPDQLYTQFPGLMPPSQTGSGVSDLSDME</sequence>
<dbReference type="GO" id="GO:0000978">
    <property type="term" value="F:RNA polymerase II cis-regulatory region sequence-specific DNA binding"/>
    <property type="evidence" value="ECO:0007669"/>
    <property type="project" value="TreeGrafter"/>
</dbReference>
<dbReference type="GO" id="GO:0005634">
    <property type="term" value="C:nucleus"/>
    <property type="evidence" value="ECO:0007669"/>
    <property type="project" value="UniProtKB-SubCell"/>
</dbReference>
<dbReference type="PROSITE" id="PS00028">
    <property type="entry name" value="ZINC_FINGER_C2H2_1"/>
    <property type="match status" value="2"/>
</dbReference>
<feature type="compositionally biased region" description="Basic and acidic residues" evidence="10">
    <location>
        <begin position="396"/>
        <end position="412"/>
    </location>
</feature>
<feature type="region of interest" description="Disordered" evidence="10">
    <location>
        <begin position="302"/>
        <end position="331"/>
    </location>
</feature>
<evidence type="ECO:0000256" key="3">
    <source>
        <dbReference type="ARBA" id="ARBA00022737"/>
    </source>
</evidence>
<feature type="compositionally biased region" description="Low complexity" evidence="10">
    <location>
        <begin position="34"/>
        <end position="52"/>
    </location>
</feature>
<dbReference type="AlphaFoldDB" id="A0A061AI83"/>
<name>A0A061AI83_CYBFA</name>
<accession>A0A061AI83</accession>
<proteinExistence type="predicted"/>
<dbReference type="GO" id="GO:0000981">
    <property type="term" value="F:DNA-binding transcription factor activity, RNA polymerase II-specific"/>
    <property type="evidence" value="ECO:0007669"/>
    <property type="project" value="TreeGrafter"/>
</dbReference>
<feature type="compositionally biased region" description="Polar residues" evidence="10">
    <location>
        <begin position="308"/>
        <end position="331"/>
    </location>
</feature>
<feature type="region of interest" description="Disordered" evidence="10">
    <location>
        <begin position="370"/>
        <end position="425"/>
    </location>
</feature>
<keyword evidence="7" id="KW-0804">Transcription</keyword>
<reference evidence="12" key="1">
    <citation type="journal article" date="2014" name="Genome Announc.">
        <title>Genome sequence of the yeast Cyberlindnera fabianii (Hansenula fabianii).</title>
        <authorList>
            <person name="Freel K.C."/>
            <person name="Sarilar V."/>
            <person name="Neuveglise C."/>
            <person name="Devillers H."/>
            <person name="Friedrich A."/>
            <person name="Schacherer J."/>
        </authorList>
    </citation>
    <scope>NUCLEOTIDE SEQUENCE</scope>
    <source>
        <strain evidence="12">YJS4271</strain>
    </source>
</reference>
<dbReference type="GO" id="GO:0071467">
    <property type="term" value="P:cellular response to pH"/>
    <property type="evidence" value="ECO:0007669"/>
    <property type="project" value="UniProtKB-ARBA"/>
</dbReference>
<feature type="compositionally biased region" description="Low complexity" evidence="10">
    <location>
        <begin position="90"/>
        <end position="106"/>
    </location>
</feature>
<dbReference type="InterPro" id="IPR050527">
    <property type="entry name" value="Snail/Krueppel_Znf"/>
</dbReference>
<dbReference type="SMART" id="SM00355">
    <property type="entry name" value="ZnF_C2H2"/>
    <property type="match status" value="2"/>
</dbReference>
<evidence type="ECO:0000256" key="4">
    <source>
        <dbReference type="ARBA" id="ARBA00022771"/>
    </source>
</evidence>
<dbReference type="Gene3D" id="3.30.160.60">
    <property type="entry name" value="Classic Zinc Finger"/>
    <property type="match status" value="3"/>
</dbReference>
<feature type="domain" description="C2H2-type" evidence="11">
    <location>
        <begin position="431"/>
        <end position="458"/>
    </location>
</feature>
<keyword evidence="5" id="KW-0862">Zinc</keyword>
<dbReference type="VEuPathDB" id="FungiDB:BON22_0622"/>
<feature type="domain" description="C2H2-type" evidence="11">
    <location>
        <begin position="459"/>
        <end position="486"/>
    </location>
</feature>
<evidence type="ECO:0000256" key="9">
    <source>
        <dbReference type="PROSITE-ProRule" id="PRU00042"/>
    </source>
</evidence>
<evidence type="ECO:0000256" key="2">
    <source>
        <dbReference type="ARBA" id="ARBA00022723"/>
    </source>
</evidence>
<evidence type="ECO:0000256" key="8">
    <source>
        <dbReference type="ARBA" id="ARBA00023242"/>
    </source>
</evidence>
<keyword evidence="8" id="KW-0539">Nucleus</keyword>
<dbReference type="InterPro" id="IPR013087">
    <property type="entry name" value="Znf_C2H2_type"/>
</dbReference>
<evidence type="ECO:0000256" key="7">
    <source>
        <dbReference type="ARBA" id="ARBA00023163"/>
    </source>
</evidence>
<organism evidence="12">
    <name type="scientific">Cyberlindnera fabianii</name>
    <name type="common">Yeast</name>
    <name type="synonym">Hansenula fabianii</name>
    <dbReference type="NCBI Taxonomy" id="36022"/>
    <lineage>
        <taxon>Eukaryota</taxon>
        <taxon>Fungi</taxon>
        <taxon>Dikarya</taxon>
        <taxon>Ascomycota</taxon>
        <taxon>Saccharomycotina</taxon>
        <taxon>Saccharomycetes</taxon>
        <taxon>Phaffomycetales</taxon>
        <taxon>Phaffomycetaceae</taxon>
        <taxon>Cyberlindnera</taxon>
    </lineage>
</organism>
<dbReference type="InterPro" id="IPR036236">
    <property type="entry name" value="Znf_C2H2_sf"/>
</dbReference>
<feature type="region of interest" description="Disordered" evidence="10">
    <location>
        <begin position="90"/>
        <end position="116"/>
    </location>
</feature>
<dbReference type="PhylomeDB" id="A0A061AI83"/>
<keyword evidence="4 9" id="KW-0863">Zinc-finger</keyword>
<dbReference type="EMBL" id="LK052886">
    <property type="protein sequence ID" value="CDR36836.1"/>
    <property type="molecule type" value="Genomic_DNA"/>
</dbReference>
<evidence type="ECO:0000256" key="5">
    <source>
        <dbReference type="ARBA" id="ARBA00022833"/>
    </source>
</evidence>
<dbReference type="PROSITE" id="PS50157">
    <property type="entry name" value="ZINC_FINGER_C2H2_2"/>
    <property type="match status" value="3"/>
</dbReference>
<feature type="region of interest" description="Disordered" evidence="10">
    <location>
        <begin position="564"/>
        <end position="583"/>
    </location>
</feature>
<feature type="region of interest" description="Disordered" evidence="10">
    <location>
        <begin position="1"/>
        <end position="57"/>
    </location>
</feature>
<evidence type="ECO:0000313" key="12">
    <source>
        <dbReference type="EMBL" id="CDR36836.1"/>
    </source>
</evidence>
<dbReference type="PANTHER" id="PTHR24388">
    <property type="entry name" value="ZINC FINGER PROTEIN"/>
    <property type="match status" value="1"/>
</dbReference>
<keyword evidence="2" id="KW-0479">Metal-binding</keyword>
<dbReference type="FunFam" id="3.30.160.60:FF:000181">
    <property type="entry name" value="C2H2 type zinc finger protein"/>
    <property type="match status" value="1"/>
</dbReference>
<dbReference type="OrthoDB" id="3981033at2759"/>